<organism evidence="2">
    <name type="scientific">Eiseniibacteriota bacterium</name>
    <dbReference type="NCBI Taxonomy" id="2212470"/>
    <lineage>
        <taxon>Bacteria</taxon>
        <taxon>Candidatus Eiseniibacteriota</taxon>
    </lineage>
</organism>
<evidence type="ECO:0000313" key="2">
    <source>
        <dbReference type="EMBL" id="HER44039.1"/>
    </source>
</evidence>
<dbReference type="PROSITE" id="PS51257">
    <property type="entry name" value="PROKAR_LIPOPROTEIN"/>
    <property type="match status" value="1"/>
</dbReference>
<protein>
    <recommendedName>
        <fullName evidence="3">Outer membrane protein assembly factor BamE</fullName>
    </recommendedName>
</protein>
<evidence type="ECO:0008006" key="3">
    <source>
        <dbReference type="Google" id="ProtNLM"/>
    </source>
</evidence>
<dbReference type="EMBL" id="DSEC01000439">
    <property type="protein sequence ID" value="HER44039.1"/>
    <property type="molecule type" value="Genomic_DNA"/>
</dbReference>
<reference evidence="2" key="1">
    <citation type="journal article" date="2020" name="mSystems">
        <title>Genome- and Community-Level Interaction Insights into Carbon Utilization and Element Cycling Functions of Hydrothermarchaeota in Hydrothermal Sediment.</title>
        <authorList>
            <person name="Zhou Z."/>
            <person name="Liu Y."/>
            <person name="Xu W."/>
            <person name="Pan J."/>
            <person name="Luo Z.H."/>
            <person name="Li M."/>
        </authorList>
    </citation>
    <scope>NUCLEOTIDE SEQUENCE [LARGE SCALE GENOMIC DNA]</scope>
    <source>
        <strain evidence="2">SpSt-1233</strain>
    </source>
</reference>
<dbReference type="Proteomes" id="UP000886069">
    <property type="component" value="Unassembled WGS sequence"/>
</dbReference>
<feature type="chain" id="PRO_5031455876" description="Outer membrane protein assembly factor BamE" evidence="1">
    <location>
        <begin position="25"/>
        <end position="148"/>
    </location>
</feature>
<gene>
    <name evidence="2" type="ORF">ENO08_06230</name>
</gene>
<dbReference type="AlphaFoldDB" id="A0A7V2AVN8"/>
<accession>A0A7V2AVN8</accession>
<keyword evidence="1" id="KW-0732">Signal</keyword>
<evidence type="ECO:0000256" key="1">
    <source>
        <dbReference type="SAM" id="SignalP"/>
    </source>
</evidence>
<proteinExistence type="predicted"/>
<sequence>MRTAAKVMAALLFLSMIGCSGVSTVERAELTNVESREQFVASHPGGAYCENIRNGEIVRGMDIYEVIASWGLPNVYLVSPKQPQENWIYYVGDRDSHSILIYTLTFNDNLLEDWEIDMKRFVDQRVVYDSEMPLRLPTRTISTGTKRK</sequence>
<name>A0A7V2AVN8_UNCEI</name>
<feature type="signal peptide" evidence="1">
    <location>
        <begin position="1"/>
        <end position="24"/>
    </location>
</feature>
<comment type="caution">
    <text evidence="2">The sequence shown here is derived from an EMBL/GenBank/DDBJ whole genome shotgun (WGS) entry which is preliminary data.</text>
</comment>